<protein>
    <submittedName>
        <fullName evidence="1">Uncharacterized protein</fullName>
    </submittedName>
</protein>
<organism evidence="1 2">
    <name type="scientific">Taxus chinensis</name>
    <name type="common">Chinese yew</name>
    <name type="synonym">Taxus wallichiana var. chinensis</name>
    <dbReference type="NCBI Taxonomy" id="29808"/>
    <lineage>
        <taxon>Eukaryota</taxon>
        <taxon>Viridiplantae</taxon>
        <taxon>Streptophyta</taxon>
        <taxon>Embryophyta</taxon>
        <taxon>Tracheophyta</taxon>
        <taxon>Spermatophyta</taxon>
        <taxon>Pinopsida</taxon>
        <taxon>Pinidae</taxon>
        <taxon>Conifers II</taxon>
        <taxon>Cupressales</taxon>
        <taxon>Taxaceae</taxon>
        <taxon>Taxus</taxon>
    </lineage>
</organism>
<reference evidence="1 2" key="1">
    <citation type="journal article" date="2021" name="Nat. Plants">
        <title>The Taxus genome provides insights into paclitaxel biosynthesis.</title>
        <authorList>
            <person name="Xiong X."/>
            <person name="Gou J."/>
            <person name="Liao Q."/>
            <person name="Li Y."/>
            <person name="Zhou Q."/>
            <person name="Bi G."/>
            <person name="Li C."/>
            <person name="Du R."/>
            <person name="Wang X."/>
            <person name="Sun T."/>
            <person name="Guo L."/>
            <person name="Liang H."/>
            <person name="Lu P."/>
            <person name="Wu Y."/>
            <person name="Zhang Z."/>
            <person name="Ro D.K."/>
            <person name="Shang Y."/>
            <person name="Huang S."/>
            <person name="Yan J."/>
        </authorList>
    </citation>
    <scope>NUCLEOTIDE SEQUENCE [LARGE SCALE GENOMIC DNA]</scope>
    <source>
        <strain evidence="1">Ta-2019</strain>
    </source>
</reference>
<name>A0AA38L7X0_TAXCH</name>
<comment type="caution">
    <text evidence="1">The sequence shown here is derived from an EMBL/GenBank/DDBJ whole genome shotgun (WGS) entry which is preliminary data.</text>
</comment>
<sequence>HAIIGMTEDLNEVMEEDGDIEGDMEDEAEAAKEVNSLKELAIHVAHLTIIGANAHRIFPIHFVERCIVIKSVPDLYEHL</sequence>
<feature type="non-terminal residue" evidence="1">
    <location>
        <position position="79"/>
    </location>
</feature>
<proteinExistence type="predicted"/>
<evidence type="ECO:0000313" key="2">
    <source>
        <dbReference type="Proteomes" id="UP000824469"/>
    </source>
</evidence>
<dbReference type="EMBL" id="JAHRHJ020000005">
    <property type="protein sequence ID" value="KAH9314571.1"/>
    <property type="molecule type" value="Genomic_DNA"/>
</dbReference>
<dbReference type="AlphaFoldDB" id="A0AA38L7X0"/>
<gene>
    <name evidence="1" type="ORF">KI387_023198</name>
</gene>
<evidence type="ECO:0000313" key="1">
    <source>
        <dbReference type="EMBL" id="KAH9314571.1"/>
    </source>
</evidence>
<keyword evidence="2" id="KW-1185">Reference proteome</keyword>
<accession>A0AA38L7X0</accession>
<feature type="non-terminal residue" evidence="1">
    <location>
        <position position="1"/>
    </location>
</feature>
<dbReference type="Proteomes" id="UP000824469">
    <property type="component" value="Unassembled WGS sequence"/>
</dbReference>